<dbReference type="InParanoid" id="E3J785"/>
<dbReference type="STRING" id="298654.FraEuI1c_6470"/>
<feature type="compositionally biased region" description="Basic and acidic residues" evidence="1">
    <location>
        <begin position="191"/>
        <end position="221"/>
    </location>
</feature>
<evidence type="ECO:0000313" key="3">
    <source>
        <dbReference type="EMBL" id="ADP84449.1"/>
    </source>
</evidence>
<evidence type="ECO:0000259" key="2">
    <source>
        <dbReference type="PROSITE" id="PS50104"/>
    </source>
</evidence>
<keyword evidence="4" id="KW-1185">Reference proteome</keyword>
<dbReference type="InterPro" id="IPR000157">
    <property type="entry name" value="TIR_dom"/>
</dbReference>
<organism evidence="3 4">
    <name type="scientific">Pseudofrankia inefficax (strain DSM 45817 / CECT 9037 / DDB 130130 / EuI1c)</name>
    <name type="common">Frankia inefficax</name>
    <dbReference type="NCBI Taxonomy" id="298654"/>
    <lineage>
        <taxon>Bacteria</taxon>
        <taxon>Bacillati</taxon>
        <taxon>Actinomycetota</taxon>
        <taxon>Actinomycetes</taxon>
        <taxon>Frankiales</taxon>
        <taxon>Frankiaceae</taxon>
        <taxon>Pseudofrankia</taxon>
    </lineage>
</organism>
<dbReference type="Pfam" id="PF13676">
    <property type="entry name" value="TIR_2"/>
    <property type="match status" value="1"/>
</dbReference>
<dbReference type="Proteomes" id="UP000002484">
    <property type="component" value="Chromosome"/>
</dbReference>
<dbReference type="SUPFAM" id="SSF52200">
    <property type="entry name" value="Toll/Interleukin receptor TIR domain"/>
    <property type="match status" value="1"/>
</dbReference>
<name>E3J785_PSEI1</name>
<dbReference type="PROSITE" id="PS50104">
    <property type="entry name" value="TIR"/>
    <property type="match status" value="1"/>
</dbReference>
<reference evidence="3 4" key="1">
    <citation type="submission" date="2010-10" db="EMBL/GenBank/DDBJ databases">
        <title>Complete sequence of Frankia sp. EuI1c.</title>
        <authorList>
            <consortium name="US DOE Joint Genome Institute"/>
            <person name="Lucas S."/>
            <person name="Copeland A."/>
            <person name="Lapidus A."/>
            <person name="Cheng J.-F."/>
            <person name="Bruce D."/>
            <person name="Goodwin L."/>
            <person name="Pitluck S."/>
            <person name="Chertkov O."/>
            <person name="Detter J.C."/>
            <person name="Han C."/>
            <person name="Tapia R."/>
            <person name="Land M."/>
            <person name="Hauser L."/>
            <person name="Jeffries C."/>
            <person name="Kyrpides N."/>
            <person name="Ivanova N."/>
            <person name="Mikhailova N."/>
            <person name="Beauchemin N."/>
            <person name="Sen A."/>
            <person name="Sur S.A."/>
            <person name="Gtari M."/>
            <person name="Wall L."/>
            <person name="Tisa L."/>
            <person name="Woyke T."/>
        </authorList>
    </citation>
    <scope>NUCLEOTIDE SEQUENCE [LARGE SCALE GENOMIC DNA]</scope>
    <source>
        <strain evidence="4">DSM 45817 / CECT 9037 / EuI1c</strain>
    </source>
</reference>
<dbReference type="InterPro" id="IPR035897">
    <property type="entry name" value="Toll_tir_struct_dom_sf"/>
</dbReference>
<dbReference type="RefSeq" id="WP_013427562.1">
    <property type="nucleotide sequence ID" value="NC_014666.1"/>
</dbReference>
<dbReference type="KEGG" id="fri:FraEuI1c_6470"/>
<gene>
    <name evidence="3" type="ordered locus">FraEuI1c_6470</name>
</gene>
<dbReference type="SMART" id="SM00255">
    <property type="entry name" value="TIR"/>
    <property type="match status" value="1"/>
</dbReference>
<dbReference type="Gene3D" id="3.40.50.10140">
    <property type="entry name" value="Toll/interleukin-1 receptor homology (TIR) domain"/>
    <property type="match status" value="1"/>
</dbReference>
<dbReference type="HOGENOM" id="CLU_1145880_0_0_11"/>
<accession>E3J785</accession>
<feature type="domain" description="TIR" evidence="2">
    <location>
        <begin position="13"/>
        <end position="145"/>
    </location>
</feature>
<dbReference type="GO" id="GO:0007165">
    <property type="term" value="P:signal transduction"/>
    <property type="evidence" value="ECO:0007669"/>
    <property type="project" value="InterPro"/>
</dbReference>
<evidence type="ECO:0000256" key="1">
    <source>
        <dbReference type="SAM" id="MobiDB-lite"/>
    </source>
</evidence>
<sequence length="242" mass="26419">MSDRGAAGRRPAPEWDFFISYTGADLAWAEWVAWHLEDAGYRVLVQAWDFVPGSNWSVRMQEGVTKAERTIVLLSAAYLDSVYGQAEWLAVQAADPLGFTRRLLPIRVEECPRPVLLGQIVSFDLFGQSPEATRLHLLGNIAAALAGRAKPAVAPTFPRHRRPSLLSGKPDIARSTSPAPAAQLAPVRPAEPSRRRPVDSGVRPDRAAQDPTTRHPDHGRSDSYAQTAGHVDTEPAGARPPR</sequence>
<evidence type="ECO:0000313" key="4">
    <source>
        <dbReference type="Proteomes" id="UP000002484"/>
    </source>
</evidence>
<protein>
    <submittedName>
        <fullName evidence="3">TIR protein</fullName>
    </submittedName>
</protein>
<dbReference type="EMBL" id="CP002299">
    <property type="protein sequence ID" value="ADP84449.1"/>
    <property type="molecule type" value="Genomic_DNA"/>
</dbReference>
<dbReference type="eggNOG" id="COG2319">
    <property type="taxonomic scope" value="Bacteria"/>
</dbReference>
<dbReference type="AlphaFoldDB" id="E3J785"/>
<feature type="region of interest" description="Disordered" evidence="1">
    <location>
        <begin position="153"/>
        <end position="242"/>
    </location>
</feature>
<proteinExistence type="predicted"/>